<dbReference type="AlphaFoldDB" id="A0ABD3RL12"/>
<evidence type="ECO:0000313" key="2">
    <source>
        <dbReference type="Proteomes" id="UP001634393"/>
    </source>
</evidence>
<gene>
    <name evidence="1" type="ORF">ACJIZ3_014275</name>
</gene>
<comment type="caution">
    <text evidence="1">The sequence shown here is derived from an EMBL/GenBank/DDBJ whole genome shotgun (WGS) entry which is preliminary data.</text>
</comment>
<dbReference type="Proteomes" id="UP001634393">
    <property type="component" value="Unassembled WGS sequence"/>
</dbReference>
<protein>
    <submittedName>
        <fullName evidence="1">Uncharacterized protein</fullName>
    </submittedName>
</protein>
<evidence type="ECO:0000313" key="1">
    <source>
        <dbReference type="EMBL" id="KAL3813007.1"/>
    </source>
</evidence>
<organism evidence="1 2">
    <name type="scientific">Penstemon smallii</name>
    <dbReference type="NCBI Taxonomy" id="265156"/>
    <lineage>
        <taxon>Eukaryota</taxon>
        <taxon>Viridiplantae</taxon>
        <taxon>Streptophyta</taxon>
        <taxon>Embryophyta</taxon>
        <taxon>Tracheophyta</taxon>
        <taxon>Spermatophyta</taxon>
        <taxon>Magnoliopsida</taxon>
        <taxon>eudicotyledons</taxon>
        <taxon>Gunneridae</taxon>
        <taxon>Pentapetalae</taxon>
        <taxon>asterids</taxon>
        <taxon>lamiids</taxon>
        <taxon>Lamiales</taxon>
        <taxon>Plantaginaceae</taxon>
        <taxon>Cheloneae</taxon>
        <taxon>Penstemon</taxon>
    </lineage>
</organism>
<sequence length="101" mass="11516">MDLKRSIHFLVQYKTLSTYIFQYSVGLKLDSILGAAFALQLFVFDYENPPPLLGKIPLKSEFIPLNNDNDLNNLVKMYANLGDDYIHTKFEDVTDPDVSIA</sequence>
<dbReference type="EMBL" id="JBJXBP010000008">
    <property type="protein sequence ID" value="KAL3813007.1"/>
    <property type="molecule type" value="Genomic_DNA"/>
</dbReference>
<name>A0ABD3RL12_9LAMI</name>
<accession>A0ABD3RL12</accession>
<reference evidence="1 2" key="1">
    <citation type="submission" date="2024-12" db="EMBL/GenBank/DDBJ databases">
        <title>The unique morphological basis and parallel evolutionary history of personate flowers in Penstemon.</title>
        <authorList>
            <person name="Depatie T.H."/>
            <person name="Wessinger C.A."/>
        </authorList>
    </citation>
    <scope>NUCLEOTIDE SEQUENCE [LARGE SCALE GENOMIC DNA]</scope>
    <source>
        <strain evidence="1">WTNN_2</strain>
        <tissue evidence="1">Leaf</tissue>
    </source>
</reference>
<proteinExistence type="predicted"/>
<keyword evidence="2" id="KW-1185">Reference proteome</keyword>